<name>E6VQ06_RHOPX</name>
<dbReference type="GO" id="GO:0003677">
    <property type="term" value="F:DNA binding"/>
    <property type="evidence" value="ECO:0007669"/>
    <property type="project" value="InterPro"/>
</dbReference>
<evidence type="ECO:0000313" key="2">
    <source>
        <dbReference type="EMBL" id="ADU43683.1"/>
    </source>
</evidence>
<dbReference type="eggNOG" id="COG2944">
    <property type="taxonomic scope" value="Bacteria"/>
</dbReference>
<dbReference type="KEGG" id="rpx:Rpdx1_2075"/>
<dbReference type="OrthoDB" id="3782725at2"/>
<reference evidence="2" key="1">
    <citation type="submission" date="2010-12" db="EMBL/GenBank/DDBJ databases">
        <title>Complete sequence of Rhodopseudomonas palustris DX-1.</title>
        <authorList>
            <consortium name="US DOE Joint Genome Institute"/>
            <person name="Lucas S."/>
            <person name="Copeland A."/>
            <person name="Lapidus A."/>
            <person name="Cheng J.-F."/>
            <person name="Goodwin L."/>
            <person name="Pitluck S."/>
            <person name="Misra M."/>
            <person name="Chertkov O."/>
            <person name="Detter J.C."/>
            <person name="Han C."/>
            <person name="Tapia R."/>
            <person name="Land M."/>
            <person name="Hauser L."/>
            <person name="Kyrpides N."/>
            <person name="Ivanova N."/>
            <person name="Ovchinnikova G."/>
            <person name="Logan B."/>
            <person name="Oda Y."/>
            <person name="Harwood C."/>
            <person name="Woyke T."/>
        </authorList>
    </citation>
    <scope>NUCLEOTIDE SEQUENCE [LARGE SCALE GENOMIC DNA]</scope>
    <source>
        <strain evidence="2">DX-1</strain>
    </source>
</reference>
<dbReference type="Pfam" id="PF01381">
    <property type="entry name" value="HTH_3"/>
    <property type="match status" value="1"/>
</dbReference>
<dbReference type="SUPFAM" id="SSF47413">
    <property type="entry name" value="lambda repressor-like DNA-binding domains"/>
    <property type="match status" value="1"/>
</dbReference>
<organism evidence="2 3">
    <name type="scientific">Rhodopseudomonas palustris (strain DX-1)</name>
    <dbReference type="NCBI Taxonomy" id="652103"/>
    <lineage>
        <taxon>Bacteria</taxon>
        <taxon>Pseudomonadati</taxon>
        <taxon>Pseudomonadota</taxon>
        <taxon>Alphaproteobacteria</taxon>
        <taxon>Hyphomicrobiales</taxon>
        <taxon>Nitrobacteraceae</taxon>
        <taxon>Rhodopseudomonas</taxon>
    </lineage>
</organism>
<dbReference type="Proteomes" id="UP000001402">
    <property type="component" value="Chromosome"/>
</dbReference>
<feature type="domain" description="HTH cro/C1-type" evidence="1">
    <location>
        <begin position="19"/>
        <end position="73"/>
    </location>
</feature>
<dbReference type="Gene3D" id="1.10.260.40">
    <property type="entry name" value="lambda repressor-like DNA-binding domains"/>
    <property type="match status" value="1"/>
</dbReference>
<gene>
    <name evidence="2" type="ordered locus">Rpdx1_2075</name>
</gene>
<sequence length="93" mass="10253">MSVFTKLRVNEPLVTPEQIRAARAWLCWSRNDLSERSGVSPGSIAMYEQGRSVPYDDTLAKLRAAFEAAGIRFHFVGMSGTGISRGFEREGGT</sequence>
<dbReference type="EMBL" id="CP002418">
    <property type="protein sequence ID" value="ADU43683.1"/>
    <property type="molecule type" value="Genomic_DNA"/>
</dbReference>
<dbReference type="BioCyc" id="RPAL652103:RPDX1_RS25210-MONOMER"/>
<evidence type="ECO:0000313" key="3">
    <source>
        <dbReference type="Proteomes" id="UP000001402"/>
    </source>
</evidence>
<dbReference type="HOGENOM" id="CLU_066192_28_3_5"/>
<protein>
    <submittedName>
        <fullName evidence="2">Helix-turn-helix domain protein</fullName>
    </submittedName>
</protein>
<dbReference type="SMART" id="SM00530">
    <property type="entry name" value="HTH_XRE"/>
    <property type="match status" value="1"/>
</dbReference>
<evidence type="ECO:0000259" key="1">
    <source>
        <dbReference type="PROSITE" id="PS50943"/>
    </source>
</evidence>
<accession>E6VQ06</accession>
<dbReference type="AlphaFoldDB" id="E6VQ06"/>
<proteinExistence type="predicted"/>
<dbReference type="CDD" id="cd00093">
    <property type="entry name" value="HTH_XRE"/>
    <property type="match status" value="1"/>
</dbReference>
<dbReference type="InterPro" id="IPR010982">
    <property type="entry name" value="Lambda_DNA-bd_dom_sf"/>
</dbReference>
<dbReference type="PROSITE" id="PS50943">
    <property type="entry name" value="HTH_CROC1"/>
    <property type="match status" value="1"/>
</dbReference>
<dbReference type="InterPro" id="IPR001387">
    <property type="entry name" value="Cro/C1-type_HTH"/>
</dbReference>